<feature type="compositionally biased region" description="Low complexity" evidence="1">
    <location>
        <begin position="65"/>
        <end position="83"/>
    </location>
</feature>
<feature type="region of interest" description="Disordered" evidence="1">
    <location>
        <begin position="115"/>
        <end position="142"/>
    </location>
</feature>
<feature type="domain" description="YMGG-like Gly-zipper" evidence="3">
    <location>
        <begin position="83"/>
        <end position="124"/>
    </location>
</feature>
<protein>
    <submittedName>
        <fullName evidence="4">Glycine zipper family protein</fullName>
    </submittedName>
</protein>
<name>A0ABX8USA7_9BURK</name>
<evidence type="ECO:0000256" key="1">
    <source>
        <dbReference type="SAM" id="MobiDB-lite"/>
    </source>
</evidence>
<feature type="chain" id="PRO_5047074385" evidence="2">
    <location>
        <begin position="30"/>
        <end position="165"/>
    </location>
</feature>
<feature type="signal peptide" evidence="2">
    <location>
        <begin position="1"/>
        <end position="29"/>
    </location>
</feature>
<evidence type="ECO:0000259" key="3">
    <source>
        <dbReference type="Pfam" id="PF13441"/>
    </source>
</evidence>
<evidence type="ECO:0000313" key="5">
    <source>
        <dbReference type="Proteomes" id="UP000826462"/>
    </source>
</evidence>
<feature type="region of interest" description="Disordered" evidence="1">
    <location>
        <begin position="65"/>
        <end position="88"/>
    </location>
</feature>
<organism evidence="4 5">
    <name type="scientific">Paraburkholderia edwinii</name>
    <dbReference type="NCBI Taxonomy" id="2861782"/>
    <lineage>
        <taxon>Bacteria</taxon>
        <taxon>Pseudomonadati</taxon>
        <taxon>Pseudomonadota</taxon>
        <taxon>Betaproteobacteria</taxon>
        <taxon>Burkholderiales</taxon>
        <taxon>Burkholderiaceae</taxon>
        <taxon>Paraburkholderia</taxon>
    </lineage>
</organism>
<evidence type="ECO:0000256" key="2">
    <source>
        <dbReference type="SAM" id="SignalP"/>
    </source>
</evidence>
<gene>
    <name evidence="4" type="ORF">KZJ38_05905</name>
</gene>
<dbReference type="InterPro" id="IPR027367">
    <property type="entry name" value="Gly-zipper_YMGG"/>
</dbReference>
<accession>A0ABX8USA7</accession>
<feature type="compositionally biased region" description="Low complexity" evidence="1">
    <location>
        <begin position="127"/>
        <end position="142"/>
    </location>
</feature>
<dbReference type="Pfam" id="PF13441">
    <property type="entry name" value="Gly-zipper_YMGG"/>
    <property type="match status" value="1"/>
</dbReference>
<sequence>MEPATRIAPLLAASVLALTAIAVALPAAAQQPIIYPAKGQSAQQQASDMGQCQAWAKQNTGVDPAAMAQHAANQPPAQQPSGGRVRGAAGGAAVGAAVGAIAGDAGKGAAIGAAGGAVGGGMRQRRQAQSQQQQQQATQQQASQELATYNRALSACMSGRGYTIQ</sequence>
<dbReference type="EMBL" id="CP080095">
    <property type="protein sequence ID" value="QYD69879.1"/>
    <property type="molecule type" value="Genomic_DNA"/>
</dbReference>
<evidence type="ECO:0000313" key="4">
    <source>
        <dbReference type="EMBL" id="QYD69879.1"/>
    </source>
</evidence>
<reference evidence="4 5" key="1">
    <citation type="submission" date="2021-07" db="EMBL/GenBank/DDBJ databases">
        <title>Paraburkholderia edwinii protects Aspergillus sp. from phenazines by acting as a toxin sponge.</title>
        <authorList>
            <person name="Dahlstrom K.M."/>
            <person name="Newman D.K."/>
        </authorList>
    </citation>
    <scope>NUCLEOTIDE SEQUENCE [LARGE SCALE GENOMIC DNA]</scope>
    <source>
        <strain evidence="4 5">Pe01</strain>
    </source>
</reference>
<dbReference type="Proteomes" id="UP000826462">
    <property type="component" value="Chromosome 1"/>
</dbReference>
<keyword evidence="2" id="KW-0732">Signal</keyword>
<keyword evidence="5" id="KW-1185">Reference proteome</keyword>
<dbReference type="RefSeq" id="WP_219799216.1">
    <property type="nucleotide sequence ID" value="NZ_CP080095.1"/>
</dbReference>
<proteinExistence type="predicted"/>